<evidence type="ECO:0000313" key="2">
    <source>
        <dbReference type="EMBL" id="KIL54401.1"/>
    </source>
</evidence>
<feature type="domain" description="PH" evidence="1">
    <location>
        <begin position="42"/>
        <end position="140"/>
    </location>
</feature>
<dbReference type="PROSITE" id="PS50003">
    <property type="entry name" value="PH_DOMAIN"/>
    <property type="match status" value="1"/>
</dbReference>
<dbReference type="EMBL" id="KN818764">
    <property type="protein sequence ID" value="KIL54401.1"/>
    <property type="molecule type" value="Genomic_DNA"/>
</dbReference>
<sequence>MDADGCLFAGVMILGALHLTTHRLAFHASLCEHRRGLASPRQLLKSGTAILHQTKWRPRRRVWLELATDMLCVYRSSNHDETSYPLRSILFALVDTAPVDSAPTYLQLILGEASERVSVTFEFDTSLSAQDWGRELRASK</sequence>
<protein>
    <recommendedName>
        <fullName evidence="1">PH domain-containing protein</fullName>
    </recommendedName>
</protein>
<proteinExistence type="predicted"/>
<dbReference type="InParanoid" id="A0A0C2WCU7"/>
<dbReference type="HOGENOM" id="CLU_1834666_0_0_1"/>
<dbReference type="AlphaFoldDB" id="A0A0C2WCU7"/>
<gene>
    <name evidence="2" type="ORF">M378DRAFT_806568</name>
</gene>
<evidence type="ECO:0000313" key="3">
    <source>
        <dbReference type="Proteomes" id="UP000054549"/>
    </source>
</evidence>
<reference evidence="2 3" key="1">
    <citation type="submission" date="2014-04" db="EMBL/GenBank/DDBJ databases">
        <title>Evolutionary Origins and Diversification of the Mycorrhizal Mutualists.</title>
        <authorList>
            <consortium name="DOE Joint Genome Institute"/>
            <consortium name="Mycorrhizal Genomics Consortium"/>
            <person name="Kohler A."/>
            <person name="Kuo A."/>
            <person name="Nagy L.G."/>
            <person name="Floudas D."/>
            <person name="Copeland A."/>
            <person name="Barry K.W."/>
            <person name="Cichocki N."/>
            <person name="Veneault-Fourrey C."/>
            <person name="LaButti K."/>
            <person name="Lindquist E.A."/>
            <person name="Lipzen A."/>
            <person name="Lundell T."/>
            <person name="Morin E."/>
            <person name="Murat C."/>
            <person name="Riley R."/>
            <person name="Ohm R."/>
            <person name="Sun H."/>
            <person name="Tunlid A."/>
            <person name="Henrissat B."/>
            <person name="Grigoriev I.V."/>
            <person name="Hibbett D.S."/>
            <person name="Martin F."/>
        </authorList>
    </citation>
    <scope>NUCLEOTIDE SEQUENCE [LARGE SCALE GENOMIC DNA]</scope>
    <source>
        <strain evidence="2 3">Koide BX008</strain>
    </source>
</reference>
<accession>A0A0C2WCU7</accession>
<dbReference type="SUPFAM" id="SSF50729">
    <property type="entry name" value="PH domain-like"/>
    <property type="match status" value="1"/>
</dbReference>
<evidence type="ECO:0000259" key="1">
    <source>
        <dbReference type="PROSITE" id="PS50003"/>
    </source>
</evidence>
<organism evidence="2 3">
    <name type="scientific">Amanita muscaria (strain Koide BX008)</name>
    <dbReference type="NCBI Taxonomy" id="946122"/>
    <lineage>
        <taxon>Eukaryota</taxon>
        <taxon>Fungi</taxon>
        <taxon>Dikarya</taxon>
        <taxon>Basidiomycota</taxon>
        <taxon>Agaricomycotina</taxon>
        <taxon>Agaricomycetes</taxon>
        <taxon>Agaricomycetidae</taxon>
        <taxon>Agaricales</taxon>
        <taxon>Pluteineae</taxon>
        <taxon>Amanitaceae</taxon>
        <taxon>Amanita</taxon>
    </lineage>
</organism>
<name>A0A0C2WCU7_AMAMK</name>
<keyword evidence="3" id="KW-1185">Reference proteome</keyword>
<dbReference type="OrthoDB" id="10261837at2759"/>
<dbReference type="Proteomes" id="UP000054549">
    <property type="component" value="Unassembled WGS sequence"/>
</dbReference>
<dbReference type="InterPro" id="IPR001849">
    <property type="entry name" value="PH_domain"/>
</dbReference>
<dbReference type="STRING" id="946122.A0A0C2WCU7"/>